<feature type="region of interest" description="Disordered" evidence="2">
    <location>
        <begin position="1"/>
        <end position="63"/>
    </location>
</feature>
<keyword evidence="4" id="KW-1185">Reference proteome</keyword>
<dbReference type="GeneID" id="16073329"/>
<dbReference type="Proteomes" id="UP000007799">
    <property type="component" value="Unassembled WGS sequence"/>
</dbReference>
<feature type="compositionally biased region" description="Basic residues" evidence="2">
    <location>
        <begin position="206"/>
        <end position="223"/>
    </location>
</feature>
<dbReference type="Pfam" id="PF03359">
    <property type="entry name" value="GKAP"/>
    <property type="match status" value="1"/>
</dbReference>
<reference evidence="3" key="1">
    <citation type="submission" date="2009-08" db="EMBL/GenBank/DDBJ databases">
        <title>Annotation of Salpingoeca rosetta.</title>
        <authorList>
            <consortium name="The Broad Institute Genome Sequencing Platform"/>
            <person name="Russ C."/>
            <person name="Cuomo C."/>
            <person name="Burger G."/>
            <person name="Gray M.W."/>
            <person name="Holland P.W.H."/>
            <person name="King N."/>
            <person name="Lang F.B.F."/>
            <person name="Roger A.J."/>
            <person name="Ruiz-Trillo I."/>
            <person name="Young S.K."/>
            <person name="Zeng Q."/>
            <person name="Gargeya S."/>
            <person name="Alvarado L."/>
            <person name="Berlin A."/>
            <person name="Chapman S.B."/>
            <person name="Chen Z."/>
            <person name="Freedman E."/>
            <person name="Gellesch M."/>
            <person name="Goldberg J."/>
            <person name="Griggs A."/>
            <person name="Gujja S."/>
            <person name="Heilman E."/>
            <person name="Heiman D."/>
            <person name="Howarth C."/>
            <person name="Mehta T."/>
            <person name="Neiman D."/>
            <person name="Pearson M."/>
            <person name="Roberts A."/>
            <person name="Saif S."/>
            <person name="Shea T."/>
            <person name="Shenoy N."/>
            <person name="Sisk P."/>
            <person name="Stolte C."/>
            <person name="Sykes S."/>
            <person name="White J."/>
            <person name="Yandava C."/>
            <person name="Haas B."/>
            <person name="Nusbaum C."/>
            <person name="Birren B."/>
        </authorList>
    </citation>
    <scope>NUCLEOTIDE SEQUENCE [LARGE SCALE GENOMIC DNA]</scope>
    <source>
        <strain evidence="3">ATCC 50818</strain>
    </source>
</reference>
<feature type="compositionally biased region" description="Polar residues" evidence="2">
    <location>
        <begin position="534"/>
        <end position="551"/>
    </location>
</feature>
<evidence type="ECO:0000256" key="2">
    <source>
        <dbReference type="SAM" id="MobiDB-lite"/>
    </source>
</evidence>
<dbReference type="GO" id="GO:0023052">
    <property type="term" value="P:signaling"/>
    <property type="evidence" value="ECO:0007669"/>
    <property type="project" value="InterPro"/>
</dbReference>
<dbReference type="KEGG" id="sre:PTSG_05865"/>
<dbReference type="InParanoid" id="F2UD06"/>
<dbReference type="InterPro" id="IPR005026">
    <property type="entry name" value="SAPAP"/>
</dbReference>
<dbReference type="PANTHER" id="PTHR12353:SF1">
    <property type="entry name" value="DISKS LARGE-ASSOCIATED PROTEIN 5"/>
    <property type="match status" value="1"/>
</dbReference>
<comment type="similarity">
    <text evidence="1">Belongs to the SAPAP family.</text>
</comment>
<evidence type="ECO:0000313" key="3">
    <source>
        <dbReference type="EMBL" id="EGD74501.1"/>
    </source>
</evidence>
<dbReference type="STRING" id="946362.F2UD06"/>
<dbReference type="eggNOG" id="KOG3971">
    <property type="taxonomic scope" value="Eukaryota"/>
</dbReference>
<gene>
    <name evidence="3" type="ORF">PTSG_05865</name>
</gene>
<dbReference type="PANTHER" id="PTHR12353">
    <property type="entry name" value="DISKS LARGE-ASSOCIATED PROTEIN DAP SAP90/PSD-95-ASSOCIATED PROTEIN"/>
    <property type="match status" value="1"/>
</dbReference>
<evidence type="ECO:0000313" key="4">
    <source>
        <dbReference type="Proteomes" id="UP000007799"/>
    </source>
</evidence>
<dbReference type="RefSeq" id="XP_004992758.1">
    <property type="nucleotide sequence ID" value="XM_004992701.1"/>
</dbReference>
<dbReference type="OrthoDB" id="10023951at2759"/>
<feature type="region of interest" description="Disordered" evidence="2">
    <location>
        <begin position="194"/>
        <end position="223"/>
    </location>
</feature>
<protein>
    <submittedName>
        <fullName evidence="3">Uncharacterized protein</fullName>
    </submittedName>
</protein>
<feature type="region of interest" description="Disordered" evidence="2">
    <location>
        <begin position="476"/>
        <end position="561"/>
    </location>
</feature>
<organism evidence="4">
    <name type="scientific">Salpingoeca rosetta (strain ATCC 50818 / BSB-021)</name>
    <dbReference type="NCBI Taxonomy" id="946362"/>
    <lineage>
        <taxon>Eukaryota</taxon>
        <taxon>Choanoflagellata</taxon>
        <taxon>Craspedida</taxon>
        <taxon>Salpingoecidae</taxon>
        <taxon>Salpingoeca</taxon>
    </lineage>
</organism>
<name>F2UD06_SALR5</name>
<feature type="compositionally biased region" description="Basic residues" evidence="2">
    <location>
        <begin position="1"/>
        <end position="14"/>
    </location>
</feature>
<evidence type="ECO:0000256" key="1">
    <source>
        <dbReference type="ARBA" id="ARBA00008839"/>
    </source>
</evidence>
<proteinExistence type="inferred from homology"/>
<dbReference type="AlphaFoldDB" id="F2UD06"/>
<dbReference type="EMBL" id="GL832969">
    <property type="protein sequence ID" value="EGD74501.1"/>
    <property type="molecule type" value="Genomic_DNA"/>
</dbReference>
<feature type="region of interest" description="Disordered" evidence="2">
    <location>
        <begin position="416"/>
        <end position="463"/>
    </location>
</feature>
<sequence>MPTTRRSARLHQFKQRFERSSEVLQNSRQTRRQHQRSVTRQQRLNENRDMESTNTSLVDFSTMPKMDRRQKLQIWQKAREEKRQQEQEQATANAKPPFIVGRARSPFKTMEQFIKATAVNSELEGEINRALGQAELLMRKLMPKYLELCHNANNDDATVRLDDLQGYWDARVEAQVMDIKAMFKALDEIRSNNWQHKQETPEPAAPKKRKAKKKVVRKARKGKPSSAVAAFLAKKRAEKRTAATASPQIELAVAPKPASLPAPVPPPSLDDVANGVDALIADNITAASPIAADALPRRKNARLSLRDDSDVETDNDDNGNGIAMVAPITPLFSGKRRTAAGARRNNSMLLTPVRASKTERESLGAEVIFTPVRRSRRTTPSKYRNANTVMEFSTAIEQPNFAYKPNPALDVRADATAQQNATDGAAHHATEQQQQQQEEDIPCTPVNASSTRRRRSSLRALTPNSNLAALLTCETPQQTPQRGGDNADSCAPSPALINLTPRPCTSTPLFMSSRKRPSRARPALACITEDDENTSPNADANTGSSPSSRQNVAAPIFDLLA</sequence>
<accession>F2UD06</accession>